<proteinExistence type="predicted"/>
<dbReference type="RefSeq" id="WP_212594521.1">
    <property type="nucleotide sequence ID" value="NZ_CP073587.1"/>
</dbReference>
<name>A0ABX7YRU1_9GAMM</name>
<dbReference type="Proteomes" id="UP000679575">
    <property type="component" value="Chromosome"/>
</dbReference>
<accession>A0ABX7YRU1</accession>
<keyword evidence="1" id="KW-1133">Transmembrane helix</keyword>
<protein>
    <submittedName>
        <fullName evidence="2">Uncharacterized protein</fullName>
    </submittedName>
</protein>
<sequence length="121" mass="13032">MKTFGFAIASVLSVVGISFVVLLLHADIGDVMFAMLSGSFAAMLMSVACVFKNIEPQKISQMMLFSIIASAATWLIATITLKITTISLFNTTALAFDLIIGMIGSIATYCYLLDEFTANKE</sequence>
<feature type="transmembrane region" description="Helical" evidence="1">
    <location>
        <begin position="93"/>
        <end position="113"/>
    </location>
</feature>
<reference evidence="2 3" key="1">
    <citation type="submission" date="2021-04" db="EMBL/GenBank/DDBJ databases">
        <title>Novel species identification of genus Shewanella.</title>
        <authorList>
            <person name="Liu G."/>
        </authorList>
    </citation>
    <scope>NUCLEOTIDE SEQUENCE [LARGE SCALE GENOMIC DNA]</scope>
    <source>
        <strain evidence="2 3">FJAT-54481</strain>
    </source>
</reference>
<keyword evidence="1" id="KW-0812">Transmembrane</keyword>
<evidence type="ECO:0000313" key="2">
    <source>
        <dbReference type="EMBL" id="QUN05490.1"/>
    </source>
</evidence>
<keyword evidence="3" id="KW-1185">Reference proteome</keyword>
<dbReference type="EMBL" id="CP073587">
    <property type="protein sequence ID" value="QUN05490.1"/>
    <property type="molecule type" value="Genomic_DNA"/>
</dbReference>
<gene>
    <name evidence="2" type="ORF">KDN34_15050</name>
</gene>
<keyword evidence="1" id="KW-0472">Membrane</keyword>
<feature type="transmembrane region" description="Helical" evidence="1">
    <location>
        <begin position="63"/>
        <end position="81"/>
    </location>
</feature>
<feature type="transmembrane region" description="Helical" evidence="1">
    <location>
        <begin position="7"/>
        <end position="26"/>
    </location>
</feature>
<organism evidence="2 3">
    <name type="scientific">Shewanella yunxiaonensis</name>
    <dbReference type="NCBI Taxonomy" id="2829809"/>
    <lineage>
        <taxon>Bacteria</taxon>
        <taxon>Pseudomonadati</taxon>
        <taxon>Pseudomonadota</taxon>
        <taxon>Gammaproteobacteria</taxon>
        <taxon>Alteromonadales</taxon>
        <taxon>Shewanellaceae</taxon>
        <taxon>Shewanella</taxon>
    </lineage>
</organism>
<feature type="transmembrane region" description="Helical" evidence="1">
    <location>
        <begin position="32"/>
        <end position="51"/>
    </location>
</feature>
<evidence type="ECO:0000313" key="3">
    <source>
        <dbReference type="Proteomes" id="UP000679575"/>
    </source>
</evidence>
<evidence type="ECO:0000256" key="1">
    <source>
        <dbReference type="SAM" id="Phobius"/>
    </source>
</evidence>